<dbReference type="PROSITE" id="PS50002">
    <property type="entry name" value="SH3"/>
    <property type="match status" value="1"/>
</dbReference>
<evidence type="ECO:0000313" key="7">
    <source>
        <dbReference type="Proteomes" id="UP000182444"/>
    </source>
</evidence>
<dbReference type="eggNOG" id="ENOG502RZ32">
    <property type="taxonomic scope" value="Eukaryota"/>
</dbReference>
<dbReference type="InterPro" id="IPR001452">
    <property type="entry name" value="SH3_domain"/>
</dbReference>
<evidence type="ECO:0000259" key="4">
    <source>
        <dbReference type="PROSITE" id="PS50002"/>
    </source>
</evidence>
<evidence type="ECO:0000256" key="1">
    <source>
        <dbReference type="ARBA" id="ARBA00022443"/>
    </source>
</evidence>
<dbReference type="AlphaFoldDB" id="A0A1D8NPX7"/>
<feature type="region of interest" description="Disordered" evidence="3">
    <location>
        <begin position="266"/>
        <end position="307"/>
    </location>
</feature>
<organism evidence="5 7">
    <name type="scientific">Yarrowia lipolytica</name>
    <name type="common">Candida lipolytica</name>
    <dbReference type="NCBI Taxonomy" id="4952"/>
    <lineage>
        <taxon>Eukaryota</taxon>
        <taxon>Fungi</taxon>
        <taxon>Dikarya</taxon>
        <taxon>Ascomycota</taxon>
        <taxon>Saccharomycotina</taxon>
        <taxon>Dipodascomycetes</taxon>
        <taxon>Dipodascales</taxon>
        <taxon>Dipodascales incertae sedis</taxon>
        <taxon>Yarrowia</taxon>
    </lineage>
</organism>
<dbReference type="SUPFAM" id="SSF50044">
    <property type="entry name" value="SH3-domain"/>
    <property type="match status" value="1"/>
</dbReference>
<proteinExistence type="predicted"/>
<gene>
    <name evidence="6" type="ORF">B0I71DRAFT_131536</name>
    <name evidence="5" type="ORF">YALI1_F32688g</name>
</gene>
<feature type="compositionally biased region" description="Basic and acidic residues" evidence="3">
    <location>
        <begin position="79"/>
        <end position="88"/>
    </location>
</feature>
<dbReference type="Proteomes" id="UP000256601">
    <property type="component" value="Unassembled WGS sequence"/>
</dbReference>
<feature type="compositionally biased region" description="Basic and acidic residues" evidence="3">
    <location>
        <begin position="269"/>
        <end position="278"/>
    </location>
</feature>
<feature type="region of interest" description="Disordered" evidence="3">
    <location>
        <begin position="1"/>
        <end position="21"/>
    </location>
</feature>
<dbReference type="VEuPathDB" id="FungiDB:YALI1_F32688g"/>
<feature type="domain" description="SH3" evidence="4">
    <location>
        <begin position="176"/>
        <end position="237"/>
    </location>
</feature>
<name>A0A1D8NPX7_YARLL</name>
<accession>A0A1D8NPX7</accession>
<dbReference type="SMART" id="SM00326">
    <property type="entry name" value="SH3"/>
    <property type="match status" value="1"/>
</dbReference>
<evidence type="ECO:0000313" key="8">
    <source>
        <dbReference type="Proteomes" id="UP000256601"/>
    </source>
</evidence>
<dbReference type="KEGG" id="yli:2908515"/>
<feature type="region of interest" description="Disordered" evidence="3">
    <location>
        <begin position="51"/>
        <end position="98"/>
    </location>
</feature>
<reference evidence="5 7" key="1">
    <citation type="journal article" date="2016" name="PLoS ONE">
        <title>Sequence Assembly of Yarrowia lipolytica Strain W29/CLIB89 Shows Transposable Element Diversity.</title>
        <authorList>
            <person name="Magnan C."/>
            <person name="Yu J."/>
            <person name="Chang I."/>
            <person name="Jahn E."/>
            <person name="Kanomata Y."/>
            <person name="Wu J."/>
            <person name="Zeller M."/>
            <person name="Oakes M."/>
            <person name="Baldi P."/>
            <person name="Sandmeyer S."/>
        </authorList>
    </citation>
    <scope>NUCLEOTIDE SEQUENCE [LARGE SCALE GENOMIC DNA]</scope>
    <source>
        <strain evidence="5">CLIB89</strain>
        <strain evidence="7">CLIB89(W29)</strain>
    </source>
</reference>
<dbReference type="EMBL" id="CP017558">
    <property type="protein sequence ID" value="AOW07688.1"/>
    <property type="molecule type" value="Genomic_DNA"/>
</dbReference>
<dbReference type="RefSeq" id="XP_505867.1">
    <property type="nucleotide sequence ID" value="XM_505867.1"/>
</dbReference>
<evidence type="ECO:0000256" key="2">
    <source>
        <dbReference type="PROSITE-ProRule" id="PRU00192"/>
    </source>
</evidence>
<protein>
    <recommendedName>
        <fullName evidence="4">SH3 domain-containing protein</fullName>
    </recommendedName>
</protein>
<dbReference type="GeneID" id="2908515"/>
<dbReference type="Pfam" id="PF00018">
    <property type="entry name" value="SH3_1"/>
    <property type="match status" value="1"/>
</dbReference>
<dbReference type="Proteomes" id="UP000182444">
    <property type="component" value="Chromosome 1F"/>
</dbReference>
<dbReference type="Gene3D" id="2.30.30.40">
    <property type="entry name" value="SH3 Domains"/>
    <property type="match status" value="1"/>
</dbReference>
<sequence>MAENTSQEVLAPAQDVHPVHSVTQDLASVSLDNKDTTEPIAHKLRISTQRLSTLSDLGESRDSPSKPYPAEQSPYYRRSRPDLSESSRRGSRISQSSSDPLKLELAALQFHSSLDYAIVRDFGYPPQHPLFFGARQSMSVVSSSLDEDDDLAYPPGIGEGPPYYEDSDVDAELDSELNGRAVALFDFEPENDNEIGLFQGQIVWVHYRHGQGWLVAMNLDTEETGLIPEEYVQILGEDEVVSHGLDGEEDEEEASAAAAVSSAAAALMAKEDQNHEEVGEMELETDAGSVVSEDQTVTGEDDKPELS</sequence>
<dbReference type="EMBL" id="KZ858988">
    <property type="protein sequence ID" value="RDW26038.1"/>
    <property type="molecule type" value="Genomic_DNA"/>
</dbReference>
<dbReference type="VEuPathDB" id="FungiDB:YALI0_F25443g"/>
<evidence type="ECO:0000313" key="5">
    <source>
        <dbReference type="EMBL" id="AOW07688.1"/>
    </source>
</evidence>
<keyword evidence="1 2" id="KW-0728">SH3 domain</keyword>
<evidence type="ECO:0000313" key="6">
    <source>
        <dbReference type="EMBL" id="RDW26038.1"/>
    </source>
</evidence>
<dbReference type="InterPro" id="IPR036028">
    <property type="entry name" value="SH3-like_dom_sf"/>
</dbReference>
<evidence type="ECO:0000256" key="3">
    <source>
        <dbReference type="SAM" id="MobiDB-lite"/>
    </source>
</evidence>
<dbReference type="OrthoDB" id="19092at2759"/>
<reference evidence="6 8" key="2">
    <citation type="submission" date="2018-07" db="EMBL/GenBank/DDBJ databases">
        <title>Draft Genome Assemblies for Five Robust Yarrowia lipolytica Strains Exhibiting High Lipid Production and Pentose Sugar Utilization and Sugar Alcohol Secretion from Undetoxified Lignocellulosic Biomass Hydrolysates.</title>
        <authorList>
            <consortium name="DOE Joint Genome Institute"/>
            <person name="Walker C."/>
            <person name="Ryu S."/>
            <person name="Na H."/>
            <person name="Zane M."/>
            <person name="LaButti K."/>
            <person name="Lipzen A."/>
            <person name="Haridas S."/>
            <person name="Barry K."/>
            <person name="Grigoriev I.V."/>
            <person name="Quarterman J."/>
            <person name="Slininger P."/>
            <person name="Dien B."/>
            <person name="Trinh C.T."/>
        </authorList>
    </citation>
    <scope>NUCLEOTIDE SEQUENCE [LARGE SCALE GENOMIC DNA]</scope>
    <source>
        <strain evidence="6 8">YB392</strain>
    </source>
</reference>